<dbReference type="EMBL" id="MK689364">
    <property type="protein sequence ID" value="QBZ70747.1"/>
    <property type="molecule type" value="Genomic_DNA"/>
</dbReference>
<sequence>MTTFASNVKAKLASMKIEIKEEVQFYALANFTEKAGFNLNSEDAVWFATGVLVVTECGVVKPTDEFHTGMHMRAFGRAAVKGRRAGHLTGFYKEVRESIADGLLPADAEEVAMSKALIGQMAFGFYNAA</sequence>
<organism evidence="1 2">
    <name type="scientific">Edwardsiella phage pEt-SU</name>
    <dbReference type="NCBI Taxonomy" id="2562142"/>
    <lineage>
        <taxon>Viruses</taxon>
        <taxon>Duplodnaviria</taxon>
        <taxon>Heunggongvirae</taxon>
        <taxon>Uroviricota</taxon>
        <taxon>Caudoviricetes</taxon>
        <taxon>Chimalliviridae</taxon>
        <taxon>Petsuvirus</taxon>
        <taxon>Petsuvirus pEtSU</taxon>
    </lineage>
</organism>
<name>A0A4D6DWK3_9CAUD</name>
<reference evidence="1 2" key="1">
    <citation type="submission" date="2019-03" db="EMBL/GenBank/DDBJ databases">
        <authorList>
            <person name="Kim S.G."/>
            <person name="Park S.C."/>
        </authorList>
    </citation>
    <scope>NUCLEOTIDE SEQUENCE [LARGE SCALE GENOMIC DNA]</scope>
</reference>
<evidence type="ECO:0000313" key="2">
    <source>
        <dbReference type="Proteomes" id="UP000297195"/>
    </source>
</evidence>
<gene>
    <name evidence="1" type="ORF">pETSU_166</name>
</gene>
<keyword evidence="2" id="KW-1185">Reference proteome</keyword>
<evidence type="ECO:0000313" key="1">
    <source>
        <dbReference type="EMBL" id="QBZ70747.1"/>
    </source>
</evidence>
<proteinExistence type="predicted"/>
<protein>
    <submittedName>
        <fullName evidence="1">Uncharacterized protein</fullName>
    </submittedName>
</protein>
<accession>A0A4D6DWK3</accession>
<dbReference type="Proteomes" id="UP000297195">
    <property type="component" value="Segment"/>
</dbReference>